<dbReference type="EMBL" id="JAPWDQ010000013">
    <property type="protein sequence ID" value="KAJ5472103.1"/>
    <property type="molecule type" value="Genomic_DNA"/>
</dbReference>
<name>A0A9X0BM56_9EURO</name>
<accession>A0A9X0BM56</accession>
<keyword evidence="2" id="KW-1185">Reference proteome</keyword>
<gene>
    <name evidence="1" type="ORF">N7539_008672</name>
</gene>
<sequence length="69" mass="8194">MAFKVVKLVTEFLEEETPYEWPLVVADTLDKLQQEEGILQENREYNIFREETGNPNIYLRNKHGVQKDP</sequence>
<evidence type="ECO:0000313" key="1">
    <source>
        <dbReference type="EMBL" id="KAJ5472103.1"/>
    </source>
</evidence>
<reference evidence="1" key="1">
    <citation type="submission" date="2022-12" db="EMBL/GenBank/DDBJ databases">
        <authorList>
            <person name="Petersen C."/>
        </authorList>
    </citation>
    <scope>NUCLEOTIDE SEQUENCE</scope>
    <source>
        <strain evidence="1">IBT 30728</strain>
    </source>
</reference>
<organism evidence="1 2">
    <name type="scientific">Penicillium diatomitis</name>
    <dbReference type="NCBI Taxonomy" id="2819901"/>
    <lineage>
        <taxon>Eukaryota</taxon>
        <taxon>Fungi</taxon>
        <taxon>Dikarya</taxon>
        <taxon>Ascomycota</taxon>
        <taxon>Pezizomycotina</taxon>
        <taxon>Eurotiomycetes</taxon>
        <taxon>Eurotiomycetidae</taxon>
        <taxon>Eurotiales</taxon>
        <taxon>Aspergillaceae</taxon>
        <taxon>Penicillium</taxon>
    </lineage>
</organism>
<protein>
    <submittedName>
        <fullName evidence="1">Uncharacterized protein</fullName>
    </submittedName>
</protein>
<comment type="caution">
    <text evidence="1">The sequence shown here is derived from an EMBL/GenBank/DDBJ whole genome shotgun (WGS) entry which is preliminary data.</text>
</comment>
<dbReference type="RefSeq" id="XP_056786649.1">
    <property type="nucleotide sequence ID" value="XM_056938267.1"/>
</dbReference>
<evidence type="ECO:0000313" key="2">
    <source>
        <dbReference type="Proteomes" id="UP001148312"/>
    </source>
</evidence>
<proteinExistence type="predicted"/>
<dbReference type="GeneID" id="81628517"/>
<reference evidence="1" key="2">
    <citation type="journal article" date="2023" name="IMA Fungus">
        <title>Comparative genomic study of the Penicillium genus elucidates a diverse pangenome and 15 lateral gene transfer events.</title>
        <authorList>
            <person name="Petersen C."/>
            <person name="Sorensen T."/>
            <person name="Nielsen M.R."/>
            <person name="Sondergaard T.E."/>
            <person name="Sorensen J.L."/>
            <person name="Fitzpatrick D.A."/>
            <person name="Frisvad J.C."/>
            <person name="Nielsen K.L."/>
        </authorList>
    </citation>
    <scope>NUCLEOTIDE SEQUENCE</scope>
    <source>
        <strain evidence="1">IBT 30728</strain>
    </source>
</reference>
<dbReference type="Proteomes" id="UP001148312">
    <property type="component" value="Unassembled WGS sequence"/>
</dbReference>
<dbReference type="AlphaFoldDB" id="A0A9X0BM56"/>